<name>A0A0K2X8X8_9HELI</name>
<evidence type="ECO:0000256" key="1">
    <source>
        <dbReference type="ARBA" id="ARBA00011063"/>
    </source>
</evidence>
<organism evidence="7 8">
    <name type="scientific">Helicobacter ailurogastricus</name>
    <dbReference type="NCBI Taxonomy" id="1578720"/>
    <lineage>
        <taxon>Bacteria</taxon>
        <taxon>Pseudomonadati</taxon>
        <taxon>Campylobacterota</taxon>
        <taxon>Epsilonproteobacteria</taxon>
        <taxon>Campylobacterales</taxon>
        <taxon>Helicobacteraceae</taxon>
        <taxon>Helicobacter</taxon>
    </lineage>
</organism>
<evidence type="ECO:0000256" key="5">
    <source>
        <dbReference type="PIRSR" id="PIRSR617867-1"/>
    </source>
</evidence>
<feature type="domain" description="Phosphotyrosine protein phosphatase I" evidence="6">
    <location>
        <begin position="2"/>
        <end position="146"/>
    </location>
</feature>
<dbReference type="OrthoDB" id="9784339at2"/>
<dbReference type="AlphaFoldDB" id="A0A0K2X8X8"/>
<proteinExistence type="inferred from homology"/>
<dbReference type="Proteomes" id="UP000041394">
    <property type="component" value="Unassembled WGS sequence"/>
</dbReference>
<evidence type="ECO:0000259" key="6">
    <source>
        <dbReference type="SMART" id="SM00226"/>
    </source>
</evidence>
<sequence>MKSLLFLCLGNICRSMLARGIAADIIKKQGLGLVVDGAGISSYHEGELAHPPIIALAKRHGIDLTPFRSKPISQDLASRFDRIVAMDRSNVEALKSLGIAHPNICKLGDFGLQGVDIPDPYTYTEEKDFEEIYALIDLGVQNLLASVHA</sequence>
<dbReference type="SUPFAM" id="SSF52788">
    <property type="entry name" value="Phosphotyrosine protein phosphatases I"/>
    <property type="match status" value="1"/>
</dbReference>
<evidence type="ECO:0000256" key="2">
    <source>
        <dbReference type="ARBA" id="ARBA00013064"/>
    </source>
</evidence>
<dbReference type="InterPro" id="IPR036196">
    <property type="entry name" value="Ptyr_pPase_sf"/>
</dbReference>
<reference evidence="7 8" key="1">
    <citation type="submission" date="2014-12" db="EMBL/GenBank/DDBJ databases">
        <authorList>
            <person name="Jaenicke S."/>
        </authorList>
    </citation>
    <scope>NUCLEOTIDE SEQUENCE [LARGE SCALE GENOMIC DNA]</scope>
    <source>
        <strain evidence="7">ASB9</strain>
    </source>
</reference>
<evidence type="ECO:0000313" key="8">
    <source>
        <dbReference type="Proteomes" id="UP000041394"/>
    </source>
</evidence>
<dbReference type="Gene3D" id="3.40.50.2300">
    <property type="match status" value="1"/>
</dbReference>
<dbReference type="PANTHER" id="PTHR11717:SF7">
    <property type="entry name" value="LOW MOLECULAR WEIGHT PHOSPHOTYROSINE PROTEIN PHOSPHATASE"/>
    <property type="match status" value="1"/>
</dbReference>
<dbReference type="CDD" id="cd16343">
    <property type="entry name" value="LMWPTP"/>
    <property type="match status" value="1"/>
</dbReference>
<keyword evidence="4" id="KW-0904">Protein phosphatase</keyword>
<dbReference type="RefSeq" id="WP_053941322.1">
    <property type="nucleotide sequence ID" value="NZ_BSCV01000018.1"/>
</dbReference>
<protein>
    <recommendedName>
        <fullName evidence="2">protein-tyrosine-phosphatase</fullName>
        <ecNumber evidence="2">3.1.3.48</ecNumber>
    </recommendedName>
</protein>
<evidence type="ECO:0000256" key="4">
    <source>
        <dbReference type="ARBA" id="ARBA00022912"/>
    </source>
</evidence>
<comment type="similarity">
    <text evidence="1">Belongs to the low molecular weight phosphotyrosine protein phosphatase family.</text>
</comment>
<dbReference type="GO" id="GO:0004725">
    <property type="term" value="F:protein tyrosine phosphatase activity"/>
    <property type="evidence" value="ECO:0007669"/>
    <property type="project" value="UniProtKB-EC"/>
</dbReference>
<dbReference type="InterPro" id="IPR050438">
    <property type="entry name" value="LMW_PTPase"/>
</dbReference>
<dbReference type="EMBL" id="CDMN01000012">
    <property type="protein sequence ID" value="CRF43800.1"/>
    <property type="molecule type" value="Genomic_DNA"/>
</dbReference>
<dbReference type="EC" id="3.1.3.48" evidence="2"/>
<accession>A0A0K2X8X8</accession>
<dbReference type="SMART" id="SM00226">
    <property type="entry name" value="LMWPc"/>
    <property type="match status" value="1"/>
</dbReference>
<keyword evidence="3 7" id="KW-0378">Hydrolase</keyword>
<dbReference type="InterPro" id="IPR023485">
    <property type="entry name" value="Ptyr_pPase"/>
</dbReference>
<feature type="active site" description="Proton donor" evidence="5">
    <location>
        <position position="119"/>
    </location>
</feature>
<evidence type="ECO:0000256" key="3">
    <source>
        <dbReference type="ARBA" id="ARBA00022801"/>
    </source>
</evidence>
<dbReference type="PANTHER" id="PTHR11717">
    <property type="entry name" value="LOW MOLECULAR WEIGHT PROTEIN TYROSINE PHOSPHATASE"/>
    <property type="match status" value="1"/>
</dbReference>
<feature type="active site" evidence="5">
    <location>
        <position position="14"/>
    </location>
</feature>
<gene>
    <name evidence="7" type="ORF">HAL09_03530</name>
</gene>
<feature type="active site" description="Nucleophile" evidence="5">
    <location>
        <position position="8"/>
    </location>
</feature>
<dbReference type="Pfam" id="PF01451">
    <property type="entry name" value="LMWPc"/>
    <property type="match status" value="1"/>
</dbReference>
<evidence type="ECO:0000313" key="7">
    <source>
        <dbReference type="EMBL" id="CRF43800.1"/>
    </source>
</evidence>
<dbReference type="PRINTS" id="PR00719">
    <property type="entry name" value="LMWPTPASE"/>
</dbReference>
<dbReference type="InterPro" id="IPR017867">
    <property type="entry name" value="Tyr_phospatase_low_mol_wt"/>
</dbReference>